<reference evidence="2" key="1">
    <citation type="journal article" date="2020" name="mSystems">
        <title>Genome- and Community-Level Interaction Insights into Carbon Utilization and Element Cycling Functions of Hydrothermarchaeota in Hydrothermal Sediment.</title>
        <authorList>
            <person name="Zhou Z."/>
            <person name="Liu Y."/>
            <person name="Xu W."/>
            <person name="Pan J."/>
            <person name="Luo Z.H."/>
            <person name="Li M."/>
        </authorList>
    </citation>
    <scope>NUCLEOTIDE SEQUENCE [LARGE SCALE GENOMIC DNA]</scope>
    <source>
        <strain evidence="2">SpSt-1217</strain>
    </source>
</reference>
<gene>
    <name evidence="2" type="ORF">ENN90_06360</name>
</gene>
<feature type="domain" description="Polymerase nucleotidyl transferase" evidence="1">
    <location>
        <begin position="11"/>
        <end position="66"/>
    </location>
</feature>
<dbReference type="GO" id="GO:0016779">
    <property type="term" value="F:nucleotidyltransferase activity"/>
    <property type="evidence" value="ECO:0007669"/>
    <property type="project" value="InterPro"/>
</dbReference>
<accession>A0A831PLG7</accession>
<dbReference type="Pfam" id="PF01909">
    <property type="entry name" value="NTP_transf_2"/>
    <property type="match status" value="1"/>
</dbReference>
<dbReference type="EMBL" id="DSDK01000350">
    <property type="protein sequence ID" value="HDR51232.1"/>
    <property type="molecule type" value="Genomic_DNA"/>
</dbReference>
<organism evidence="2">
    <name type="scientific">Mariniphaga anaerophila</name>
    <dbReference type="NCBI Taxonomy" id="1484053"/>
    <lineage>
        <taxon>Bacteria</taxon>
        <taxon>Pseudomonadati</taxon>
        <taxon>Bacteroidota</taxon>
        <taxon>Bacteroidia</taxon>
        <taxon>Marinilabiliales</taxon>
        <taxon>Prolixibacteraceae</taxon>
        <taxon>Mariniphaga</taxon>
    </lineage>
</organism>
<evidence type="ECO:0000313" key="2">
    <source>
        <dbReference type="EMBL" id="HDR51232.1"/>
    </source>
</evidence>
<dbReference type="InterPro" id="IPR043519">
    <property type="entry name" value="NT_sf"/>
</dbReference>
<dbReference type="SUPFAM" id="SSF81301">
    <property type="entry name" value="Nucleotidyltransferase"/>
    <property type="match status" value="1"/>
</dbReference>
<comment type="caution">
    <text evidence="2">The sequence shown here is derived from an EMBL/GenBank/DDBJ whole genome shotgun (WGS) entry which is preliminary data.</text>
</comment>
<dbReference type="AlphaFoldDB" id="A0A831PLG7"/>
<dbReference type="InterPro" id="IPR002934">
    <property type="entry name" value="Polymerase_NTP_transf_dom"/>
</dbReference>
<sequence length="106" mass="12417">MGKKDRIVQMIIQVVNKTAPDSEVYLYGSQARGNAKRLSDWDLLILLNKPNVPFEFETKFMDEFYELELETGEIISPLIYSKNEWNLNYSVTPLFENIKREGIKLK</sequence>
<dbReference type="Gene3D" id="3.30.460.10">
    <property type="entry name" value="Beta Polymerase, domain 2"/>
    <property type="match status" value="1"/>
</dbReference>
<name>A0A831PLG7_9BACT</name>
<dbReference type="PANTHER" id="PTHR33933:SF1">
    <property type="entry name" value="PROTEIN ADENYLYLTRANSFERASE MNTA-RELATED"/>
    <property type="match status" value="1"/>
</dbReference>
<protein>
    <submittedName>
        <fullName evidence="2">Nucleotidyltransferase domain-containing protein</fullName>
    </submittedName>
</protein>
<dbReference type="Proteomes" id="UP000886047">
    <property type="component" value="Unassembled WGS sequence"/>
</dbReference>
<dbReference type="CDD" id="cd05403">
    <property type="entry name" value="NT_KNTase_like"/>
    <property type="match status" value="1"/>
</dbReference>
<proteinExistence type="predicted"/>
<dbReference type="PANTHER" id="PTHR33933">
    <property type="entry name" value="NUCLEOTIDYLTRANSFERASE"/>
    <property type="match status" value="1"/>
</dbReference>
<dbReference type="InterPro" id="IPR052548">
    <property type="entry name" value="Type_VII_TA_antitoxin"/>
</dbReference>
<evidence type="ECO:0000259" key="1">
    <source>
        <dbReference type="Pfam" id="PF01909"/>
    </source>
</evidence>